<protein>
    <submittedName>
        <fullName evidence="9">ATP-dependent DNA helicase</fullName>
    </submittedName>
</protein>
<keyword evidence="9" id="KW-0347">Helicase</keyword>
<dbReference type="SMART" id="SM00491">
    <property type="entry name" value="HELICc2"/>
    <property type="match status" value="1"/>
</dbReference>
<dbReference type="SUPFAM" id="SSF52540">
    <property type="entry name" value="P-loop containing nucleoside triphosphate hydrolases"/>
    <property type="match status" value="1"/>
</dbReference>
<dbReference type="PROSITE" id="PS51193">
    <property type="entry name" value="HELICASE_ATP_BIND_2"/>
    <property type="match status" value="1"/>
</dbReference>
<organism evidence="9 10">
    <name type="scientific">Treponema vincentii</name>
    <dbReference type="NCBI Taxonomy" id="69710"/>
    <lineage>
        <taxon>Bacteria</taxon>
        <taxon>Pseudomonadati</taxon>
        <taxon>Spirochaetota</taxon>
        <taxon>Spirochaetia</taxon>
        <taxon>Spirochaetales</taxon>
        <taxon>Treponemataceae</taxon>
        <taxon>Treponema</taxon>
    </lineage>
</organism>
<dbReference type="Proteomes" id="UP000464374">
    <property type="component" value="Chromosome"/>
</dbReference>
<evidence type="ECO:0000313" key="10">
    <source>
        <dbReference type="Proteomes" id="UP000464374"/>
    </source>
</evidence>
<proteinExistence type="inferred from homology"/>
<dbReference type="KEGG" id="trz:GWP43_11780"/>
<reference evidence="9 10" key="1">
    <citation type="submission" date="2020-01" db="EMBL/GenBank/DDBJ databases">
        <title>Complete genome sequence of a human oral phylogroup 1 Treponema sp. strain ATCC 700766, originally isolated from periodontitis dental plaque.</title>
        <authorList>
            <person name="Chan Y."/>
            <person name="Huo Y.-B."/>
            <person name="Yu X.-L."/>
            <person name="Zeng H."/>
            <person name="Leung W.-K."/>
            <person name="Watt R.M."/>
        </authorList>
    </citation>
    <scope>NUCLEOTIDE SEQUENCE [LARGE SCALE GENOMIC DNA]</scope>
    <source>
        <strain evidence="9 10">OMZ 804</strain>
    </source>
</reference>
<dbReference type="GO" id="GO:0005524">
    <property type="term" value="F:ATP binding"/>
    <property type="evidence" value="ECO:0007669"/>
    <property type="project" value="UniProtKB-KW"/>
</dbReference>
<evidence type="ECO:0000256" key="7">
    <source>
        <dbReference type="ARBA" id="ARBA00038058"/>
    </source>
</evidence>
<dbReference type="GO" id="GO:0051539">
    <property type="term" value="F:4 iron, 4 sulfur cluster binding"/>
    <property type="evidence" value="ECO:0007669"/>
    <property type="project" value="UniProtKB-KW"/>
</dbReference>
<keyword evidence="3" id="KW-0227">DNA damage</keyword>
<evidence type="ECO:0000256" key="2">
    <source>
        <dbReference type="ARBA" id="ARBA00022741"/>
    </source>
</evidence>
<dbReference type="InterPro" id="IPR045028">
    <property type="entry name" value="DinG/Rad3-like"/>
</dbReference>
<dbReference type="Pfam" id="PF13307">
    <property type="entry name" value="Helicase_C_2"/>
    <property type="match status" value="1"/>
</dbReference>
<keyword evidence="4" id="KW-0378">Hydrolase</keyword>
<dbReference type="InterPro" id="IPR014013">
    <property type="entry name" value="Helic_SF1/SF2_ATP-bd_DinG/Rad3"/>
</dbReference>
<comment type="similarity">
    <text evidence="7">Belongs to the helicase family. DinG subfamily.</text>
</comment>
<dbReference type="InterPro" id="IPR006554">
    <property type="entry name" value="Helicase-like_DEXD_c2"/>
</dbReference>
<sequence>MHYEDEAEERVYHRLNADTIAGYLEETGSFASFFDRYEERPSQLDLIRAITHCFNDSAIGVFEAGTGVGKSLAYLLPAFEWALANKVRIVISTGTINLQHQLVDKDVPDALKILGVCGEQSEQPQAVLIKGRQNYLCLRRLMQTVQEPDLFSQEAEELAAIQKWAQTCQDGARSSLPFMPAAGLWSKICSESDNCLGQRCPFYTDCFVMKLRKKAEKAALLIVNHHLLFADLASRKEGAGYDSTAVLPPFNAIIFDEAHTIEEAASGFFSRTFSRYDLTRCITTLSRTKKGKAAGCIEKITAVSTKAELMPAIIAALAKTQTAYSVLEARALSFCGNVSSLGFTQVPASKTAALLAACKDFYAELNILNVKLAVLITNAEPDEGSPYEEAVREGSLALHRLQDISETLENFFRWKELPEYVFWIEKYQSPAGEVPYFNQTPVDMSGLLRQAVFIPFDTVIALSATLKIGTSFSYWLGRVGLHPFSDKPVRTGTFESPFPYDKNVLLNIPTDAPAPDDEQFQQFVNTAVTKLIEMTGGKTLVLFTSYESLKQTCAYARTQLPDMELLQQGEDDRSRLLQTFKEHIESSLFATASFWAGIDVPGEALSHVILVKLPFAVPSAPLFRARADAIEKRGGSSFMQLSVPEAVVQFRQGFGRLMRSQTDRGIVTLLDKRALVKQYGRIFIDSIPKTKQCFASLEEIVYTVENFLY</sequence>
<evidence type="ECO:0000256" key="5">
    <source>
        <dbReference type="ARBA" id="ARBA00022840"/>
    </source>
</evidence>
<evidence type="ECO:0000256" key="6">
    <source>
        <dbReference type="ARBA" id="ARBA00023204"/>
    </source>
</evidence>
<dbReference type="InterPro" id="IPR027417">
    <property type="entry name" value="P-loop_NTPase"/>
</dbReference>
<dbReference type="EMBL" id="CP048020">
    <property type="protein sequence ID" value="QHX44012.1"/>
    <property type="molecule type" value="Genomic_DNA"/>
</dbReference>
<accession>A0A6P1Y514</accession>
<dbReference type="GO" id="GO:0016818">
    <property type="term" value="F:hydrolase activity, acting on acid anhydrides, in phosphorus-containing anhydrides"/>
    <property type="evidence" value="ECO:0007669"/>
    <property type="project" value="InterPro"/>
</dbReference>
<dbReference type="GO" id="GO:0006281">
    <property type="term" value="P:DNA repair"/>
    <property type="evidence" value="ECO:0007669"/>
    <property type="project" value="UniProtKB-KW"/>
</dbReference>
<keyword evidence="1" id="KW-0004">4Fe-4S</keyword>
<gene>
    <name evidence="9" type="ORF">GWP43_11780</name>
</gene>
<dbReference type="Gene3D" id="3.40.50.300">
    <property type="entry name" value="P-loop containing nucleotide triphosphate hydrolases"/>
    <property type="match status" value="2"/>
</dbReference>
<dbReference type="RefSeq" id="WP_162664311.1">
    <property type="nucleotide sequence ID" value="NZ_CP048020.1"/>
</dbReference>
<evidence type="ECO:0000256" key="4">
    <source>
        <dbReference type="ARBA" id="ARBA00022801"/>
    </source>
</evidence>
<dbReference type="SMART" id="SM00488">
    <property type="entry name" value="DEXDc2"/>
    <property type="match status" value="1"/>
</dbReference>
<dbReference type="PANTHER" id="PTHR11472:SF34">
    <property type="entry name" value="REGULATOR OF TELOMERE ELONGATION HELICASE 1"/>
    <property type="match status" value="1"/>
</dbReference>
<evidence type="ECO:0000313" key="9">
    <source>
        <dbReference type="EMBL" id="QHX44012.1"/>
    </source>
</evidence>
<feature type="domain" description="Helicase ATP-binding" evidence="8">
    <location>
        <begin position="29"/>
        <end position="317"/>
    </location>
</feature>
<dbReference type="AlphaFoldDB" id="A0A6P1Y514"/>
<dbReference type="InterPro" id="IPR006555">
    <property type="entry name" value="ATP-dep_Helicase_C"/>
</dbReference>
<keyword evidence="2" id="KW-0547">Nucleotide-binding</keyword>
<keyword evidence="1" id="KW-0479">Metal-binding</keyword>
<dbReference type="GO" id="GO:0003676">
    <property type="term" value="F:nucleic acid binding"/>
    <property type="evidence" value="ECO:0007669"/>
    <property type="project" value="InterPro"/>
</dbReference>
<evidence type="ECO:0000259" key="8">
    <source>
        <dbReference type="PROSITE" id="PS51193"/>
    </source>
</evidence>
<keyword evidence="1" id="KW-0411">Iron-sulfur</keyword>
<evidence type="ECO:0000256" key="1">
    <source>
        <dbReference type="ARBA" id="ARBA00022485"/>
    </source>
</evidence>
<evidence type="ECO:0000256" key="3">
    <source>
        <dbReference type="ARBA" id="ARBA00022763"/>
    </source>
</evidence>
<dbReference type="PANTHER" id="PTHR11472">
    <property type="entry name" value="DNA REPAIR DEAD HELICASE RAD3/XP-D SUBFAMILY MEMBER"/>
    <property type="match status" value="1"/>
</dbReference>
<keyword evidence="5" id="KW-0067">ATP-binding</keyword>
<keyword evidence="6" id="KW-0234">DNA repair</keyword>
<keyword evidence="1" id="KW-0408">Iron</keyword>
<name>A0A6P1Y514_9SPIR</name>
<dbReference type="GO" id="GO:0003678">
    <property type="term" value="F:DNA helicase activity"/>
    <property type="evidence" value="ECO:0007669"/>
    <property type="project" value="InterPro"/>
</dbReference>